<evidence type="ECO:0000313" key="1">
    <source>
        <dbReference type="EMBL" id="GAG37981.1"/>
    </source>
</evidence>
<comment type="caution">
    <text evidence="1">The sequence shown here is derived from an EMBL/GenBank/DDBJ whole genome shotgun (WGS) entry which is preliminary data.</text>
</comment>
<reference evidence="1" key="1">
    <citation type="journal article" date="2014" name="Front. Microbiol.">
        <title>High frequency of phylogenetically diverse reductive dehalogenase-homologous genes in deep subseafloor sedimentary metagenomes.</title>
        <authorList>
            <person name="Kawai M."/>
            <person name="Futagami T."/>
            <person name="Toyoda A."/>
            <person name="Takaki Y."/>
            <person name="Nishi S."/>
            <person name="Hori S."/>
            <person name="Arai W."/>
            <person name="Tsubouchi T."/>
            <person name="Morono Y."/>
            <person name="Uchiyama I."/>
            <person name="Ito T."/>
            <person name="Fujiyama A."/>
            <person name="Inagaki F."/>
            <person name="Takami H."/>
        </authorList>
    </citation>
    <scope>NUCLEOTIDE SEQUENCE</scope>
    <source>
        <strain evidence="1">Expedition CK06-06</strain>
    </source>
</reference>
<gene>
    <name evidence="1" type="ORF">S01H1_70998</name>
</gene>
<dbReference type="EMBL" id="BARS01047249">
    <property type="protein sequence ID" value="GAG37981.1"/>
    <property type="molecule type" value="Genomic_DNA"/>
</dbReference>
<dbReference type="AlphaFoldDB" id="X0YMR4"/>
<name>X0YMR4_9ZZZZ</name>
<accession>X0YMR4</accession>
<evidence type="ECO:0008006" key="2">
    <source>
        <dbReference type="Google" id="ProtNLM"/>
    </source>
</evidence>
<sequence length="44" mass="4848">NAQEAFIGGQIRLHGDQQKLLDSQPVFGALNAVFASVRDRTSYE</sequence>
<proteinExistence type="predicted"/>
<protein>
    <recommendedName>
        <fullName evidence="2">SCP2 domain-containing protein</fullName>
    </recommendedName>
</protein>
<feature type="non-terminal residue" evidence="1">
    <location>
        <position position="1"/>
    </location>
</feature>
<organism evidence="1">
    <name type="scientific">marine sediment metagenome</name>
    <dbReference type="NCBI Taxonomy" id="412755"/>
    <lineage>
        <taxon>unclassified sequences</taxon>
        <taxon>metagenomes</taxon>
        <taxon>ecological metagenomes</taxon>
    </lineage>
</organism>